<organism evidence="1 2">
    <name type="scientific">Purpureocillium takamizusanense</name>
    <dbReference type="NCBI Taxonomy" id="2060973"/>
    <lineage>
        <taxon>Eukaryota</taxon>
        <taxon>Fungi</taxon>
        <taxon>Dikarya</taxon>
        <taxon>Ascomycota</taxon>
        <taxon>Pezizomycotina</taxon>
        <taxon>Sordariomycetes</taxon>
        <taxon>Hypocreomycetidae</taxon>
        <taxon>Hypocreales</taxon>
        <taxon>Ophiocordycipitaceae</taxon>
        <taxon>Purpureocillium</taxon>
    </lineage>
</organism>
<dbReference type="EMBL" id="CP086360">
    <property type="protein sequence ID" value="UNI21672.1"/>
    <property type="molecule type" value="Genomic_DNA"/>
</dbReference>
<protein>
    <submittedName>
        <fullName evidence="1">Mannan endo-1,4-beta-mannosidase</fullName>
        <ecNumber evidence="1">3.2.1.78</ecNumber>
    </submittedName>
</protein>
<accession>A0A9Q8QM03</accession>
<dbReference type="Proteomes" id="UP000829364">
    <property type="component" value="Chromosome 7"/>
</dbReference>
<dbReference type="KEGG" id="ptkz:JDV02_007643"/>
<keyword evidence="2" id="KW-1185">Reference proteome</keyword>
<dbReference type="EC" id="3.2.1.78" evidence="1"/>
<evidence type="ECO:0000313" key="1">
    <source>
        <dbReference type="EMBL" id="UNI21672.1"/>
    </source>
</evidence>
<dbReference type="RefSeq" id="XP_047845153.1">
    <property type="nucleotide sequence ID" value="XM_047989154.1"/>
</dbReference>
<dbReference type="GO" id="GO:0016985">
    <property type="term" value="F:mannan endo-1,4-beta-mannosidase activity"/>
    <property type="evidence" value="ECO:0007669"/>
    <property type="project" value="UniProtKB-EC"/>
</dbReference>
<dbReference type="GeneID" id="72069591"/>
<gene>
    <name evidence="1" type="ORF">JDV02_007643</name>
</gene>
<keyword evidence="1" id="KW-0326">Glycosidase</keyword>
<sequence>MWSVMKLHSAIISPHDGNKLNGANGCIIIFPHFLIDTNDIYGQTYGARSFYEQQAAYDAYEARLRLISPSYFGKYSGKAWRD</sequence>
<reference evidence="1" key="1">
    <citation type="submission" date="2021-11" db="EMBL/GenBank/DDBJ databases">
        <title>Purpureocillium_takamizusanense_genome.</title>
        <authorList>
            <person name="Nguyen N.-H."/>
        </authorList>
    </citation>
    <scope>NUCLEOTIDE SEQUENCE</scope>
    <source>
        <strain evidence="1">PT3</strain>
    </source>
</reference>
<name>A0A9Q8QM03_9HYPO</name>
<keyword evidence="1" id="KW-0378">Hydrolase</keyword>
<proteinExistence type="predicted"/>
<evidence type="ECO:0000313" key="2">
    <source>
        <dbReference type="Proteomes" id="UP000829364"/>
    </source>
</evidence>
<dbReference type="AlphaFoldDB" id="A0A9Q8QM03"/>